<gene>
    <name evidence="1" type="ORF">NP589_01730</name>
</gene>
<organism evidence="1 2">
    <name type="scientific">Methylomonas rosea</name>
    <dbReference type="NCBI Taxonomy" id="2952227"/>
    <lineage>
        <taxon>Bacteria</taxon>
        <taxon>Pseudomonadati</taxon>
        <taxon>Pseudomonadota</taxon>
        <taxon>Gammaproteobacteria</taxon>
        <taxon>Methylococcales</taxon>
        <taxon>Methylococcaceae</taxon>
        <taxon>Methylomonas</taxon>
    </lineage>
</organism>
<name>A0ABT1TMX1_9GAMM</name>
<keyword evidence="2" id="KW-1185">Reference proteome</keyword>
<comment type="caution">
    <text evidence="1">The sequence shown here is derived from an EMBL/GenBank/DDBJ whole genome shotgun (WGS) entry which is preliminary data.</text>
</comment>
<reference evidence="1 2" key="1">
    <citation type="submission" date="2022-07" db="EMBL/GenBank/DDBJ databases">
        <title>Methylomonas rivi sp. nov., Methylomonas rosea sp. nov., Methylomonas aureus sp. nov. and Methylomonas subterranea sp. nov., four novel methanotrophs isolated from a freshwater creek and the deep terrestrial subsurface.</title>
        <authorList>
            <person name="Abin C."/>
            <person name="Sankaranarayanan K."/>
            <person name="Garner C."/>
            <person name="Sindelar R."/>
            <person name="Kotary K."/>
            <person name="Garner R."/>
            <person name="Barclay S."/>
            <person name="Lawson P."/>
            <person name="Krumholz L."/>
        </authorList>
    </citation>
    <scope>NUCLEOTIDE SEQUENCE [LARGE SCALE GENOMIC DNA]</scope>
    <source>
        <strain evidence="1 2">WSC-7</strain>
    </source>
</reference>
<proteinExistence type="predicted"/>
<dbReference type="EMBL" id="JANIBL010000003">
    <property type="protein sequence ID" value="MCQ8116125.1"/>
    <property type="molecule type" value="Genomic_DNA"/>
</dbReference>
<protein>
    <submittedName>
        <fullName evidence="1">Uncharacterized protein</fullName>
    </submittedName>
</protein>
<sequence length="87" mass="9796">MSAQVDGFIAYFGLEDWWLTEFDETERRHIEKNGFGKSSLTQGTVTATSQTAPGLIRAMASFWQPTVEDEILIQRLIAKASEIESKN</sequence>
<dbReference type="RefSeq" id="WP_256605402.1">
    <property type="nucleotide sequence ID" value="NZ_JANIBL010000003.1"/>
</dbReference>
<dbReference type="Proteomes" id="UP001524570">
    <property type="component" value="Unassembled WGS sequence"/>
</dbReference>
<evidence type="ECO:0000313" key="1">
    <source>
        <dbReference type="EMBL" id="MCQ8116125.1"/>
    </source>
</evidence>
<evidence type="ECO:0000313" key="2">
    <source>
        <dbReference type="Proteomes" id="UP001524570"/>
    </source>
</evidence>
<accession>A0ABT1TMX1</accession>